<comment type="function">
    <text evidence="8">Part of the spliceosome which catalyzes two sequential transesterification reactions, first the excision of the non-coding intron from pre-mRNA and then the ligation of the coding exons to form the mature mRNA. Plays a role in stabilizing the structure of the spliceosome catalytic core and docking of the branch helix into the active site, producing 5'-exon and lariat intron-3'-intermediates.</text>
</comment>
<evidence type="ECO:0000313" key="10">
    <source>
        <dbReference type="EMBL" id="KAK8068467.1"/>
    </source>
</evidence>
<keyword evidence="7 8" id="KW-0539">Nucleus</keyword>
<keyword evidence="5 8" id="KW-0862">Zinc</keyword>
<evidence type="ECO:0000313" key="11">
    <source>
        <dbReference type="Proteomes" id="UP001446871"/>
    </source>
</evidence>
<evidence type="ECO:0000256" key="1">
    <source>
        <dbReference type="ARBA" id="ARBA00004123"/>
    </source>
</evidence>
<feature type="binding site" evidence="8">
    <location>
        <position position="86"/>
    </location>
    <ligand>
        <name>Zn(2+)</name>
        <dbReference type="ChEBI" id="CHEBI:29105"/>
    </ligand>
</feature>
<proteinExistence type="inferred from homology"/>
<accession>A0ABR1VC54</accession>
<feature type="region of interest" description="Disordered" evidence="9">
    <location>
        <begin position="1"/>
        <end position="32"/>
    </location>
</feature>
<keyword evidence="6" id="KW-0508">mRNA splicing</keyword>
<evidence type="ECO:0000256" key="2">
    <source>
        <dbReference type="ARBA" id="ARBA00022664"/>
    </source>
</evidence>
<feature type="compositionally biased region" description="Basic and acidic residues" evidence="9">
    <location>
        <begin position="121"/>
        <end position="140"/>
    </location>
</feature>
<keyword evidence="11" id="KW-1185">Reference proteome</keyword>
<evidence type="ECO:0000256" key="6">
    <source>
        <dbReference type="ARBA" id="ARBA00023187"/>
    </source>
</evidence>
<comment type="similarity">
    <text evidence="8">Belongs to the CWC16 family. YJU2 subfamily.</text>
</comment>
<evidence type="ECO:0000256" key="3">
    <source>
        <dbReference type="ARBA" id="ARBA00022723"/>
    </source>
</evidence>
<evidence type="ECO:0000256" key="7">
    <source>
        <dbReference type="ARBA" id="ARBA00023242"/>
    </source>
</evidence>
<gene>
    <name evidence="10" type="ORF">PG996_007579</name>
</gene>
<sequence length="270" mass="30148">MAERKVLSKYYPPDFDPRHISQRRKPTPAGPKVQTVRLGAPFSLCCLTCGEYIGKGRRFNARKETNQEEKYLGTQIFRFYIRCPRCSAEITLKTDPKLADYVCEKGAKRNTGSGSAVIETDEQRLDGLEKEGSDEDNRERDALVELEAKAAEAKREMAVADALDEIRIRNSRVERRLGSGTAHPGTATTLEDDEKARIDKEDADAARRAFAAKKRRDRSAEEGDGITMNPSPPPLLSFTPKRATDTKPVIKGLKKRGMSECEEQGSSKKP</sequence>
<dbReference type="InterPro" id="IPR043701">
    <property type="entry name" value="Yju2"/>
</dbReference>
<comment type="caution">
    <text evidence="10">The sequence shown here is derived from an EMBL/GenBank/DDBJ whole genome shotgun (WGS) entry which is preliminary data.</text>
</comment>
<dbReference type="PANTHER" id="PTHR12111">
    <property type="entry name" value="SPLICING FACTOR YJU2"/>
    <property type="match status" value="1"/>
</dbReference>
<evidence type="ECO:0000256" key="4">
    <source>
        <dbReference type="ARBA" id="ARBA00022728"/>
    </source>
</evidence>
<comment type="subcellular location">
    <subcellularLocation>
        <location evidence="1 8">Nucleus</location>
    </subcellularLocation>
</comment>
<keyword evidence="3 8" id="KW-0479">Metal-binding</keyword>
<feature type="binding site" evidence="8">
    <location>
        <position position="49"/>
    </location>
    <ligand>
        <name>Zn(2+)</name>
        <dbReference type="ChEBI" id="CHEBI:29105"/>
    </ligand>
</feature>
<organism evidence="10 11">
    <name type="scientific">Apiospora saccharicola</name>
    <dbReference type="NCBI Taxonomy" id="335842"/>
    <lineage>
        <taxon>Eukaryota</taxon>
        <taxon>Fungi</taxon>
        <taxon>Dikarya</taxon>
        <taxon>Ascomycota</taxon>
        <taxon>Pezizomycotina</taxon>
        <taxon>Sordariomycetes</taxon>
        <taxon>Xylariomycetidae</taxon>
        <taxon>Amphisphaeriales</taxon>
        <taxon>Apiosporaceae</taxon>
        <taxon>Apiospora</taxon>
    </lineage>
</organism>
<comment type="subunit">
    <text evidence="8">Component of the spliceosome. Present in the activated B complex, the catalytically activated B* complex which catalyzes the branching, the catalytic step 1 C complex catalyzing the exon ligation, and the postcatalytic P complex containing the ligated exons (mRNA) and the excised lariat intron.</text>
</comment>
<dbReference type="InterPro" id="IPR007590">
    <property type="entry name" value="Saf4/Yju2"/>
</dbReference>
<evidence type="ECO:0000256" key="9">
    <source>
        <dbReference type="SAM" id="MobiDB-lite"/>
    </source>
</evidence>
<dbReference type="Pfam" id="PF04502">
    <property type="entry name" value="Saf4_Yju2"/>
    <property type="match status" value="1"/>
</dbReference>
<dbReference type="PANTHER" id="PTHR12111:SF1">
    <property type="entry name" value="SPLICING FACTOR YJU2"/>
    <property type="match status" value="1"/>
</dbReference>
<dbReference type="Proteomes" id="UP001446871">
    <property type="component" value="Unassembled WGS sequence"/>
</dbReference>
<dbReference type="HAMAP" id="MF_03226">
    <property type="entry name" value="YJU2"/>
    <property type="match status" value="1"/>
</dbReference>
<keyword evidence="2" id="KW-0507">mRNA processing</keyword>
<protein>
    <recommendedName>
        <fullName evidence="8">Splicing factor YJU2</fullName>
    </recommendedName>
</protein>
<evidence type="ECO:0000256" key="8">
    <source>
        <dbReference type="HAMAP-Rule" id="MF_03226"/>
    </source>
</evidence>
<feature type="region of interest" description="Disordered" evidence="9">
    <location>
        <begin position="110"/>
        <end position="140"/>
    </location>
</feature>
<feature type="binding site" evidence="8">
    <location>
        <position position="83"/>
    </location>
    <ligand>
        <name>Zn(2+)</name>
        <dbReference type="ChEBI" id="CHEBI:29105"/>
    </ligand>
</feature>
<name>A0ABR1VC54_9PEZI</name>
<keyword evidence="4 8" id="KW-0747">Spliceosome</keyword>
<reference evidence="10 11" key="1">
    <citation type="submission" date="2023-01" db="EMBL/GenBank/DDBJ databases">
        <title>Analysis of 21 Apiospora genomes using comparative genomics revels a genus with tremendous synthesis potential of carbohydrate active enzymes and secondary metabolites.</title>
        <authorList>
            <person name="Sorensen T."/>
        </authorList>
    </citation>
    <scope>NUCLEOTIDE SEQUENCE [LARGE SCALE GENOMIC DNA]</scope>
    <source>
        <strain evidence="10 11">CBS 83171</strain>
    </source>
</reference>
<feature type="compositionally biased region" description="Basic and acidic residues" evidence="9">
    <location>
        <begin position="194"/>
        <end position="207"/>
    </location>
</feature>
<feature type="region of interest" description="Disordered" evidence="9">
    <location>
        <begin position="175"/>
        <end position="270"/>
    </location>
</feature>
<evidence type="ECO:0000256" key="5">
    <source>
        <dbReference type="ARBA" id="ARBA00022833"/>
    </source>
</evidence>
<dbReference type="EMBL" id="JAQQWM010000004">
    <property type="protein sequence ID" value="KAK8068467.1"/>
    <property type="molecule type" value="Genomic_DNA"/>
</dbReference>
<feature type="binding site" evidence="8">
    <location>
        <position position="46"/>
    </location>
    <ligand>
        <name>Zn(2+)</name>
        <dbReference type="ChEBI" id="CHEBI:29105"/>
    </ligand>
</feature>